<dbReference type="GO" id="GO:0016746">
    <property type="term" value="F:acyltransferase activity"/>
    <property type="evidence" value="ECO:0007669"/>
    <property type="project" value="UniProtKB-KW"/>
</dbReference>
<accession>A0ABR6Y799</accession>
<organism evidence="3 4">
    <name type="scientific">Undibacterium flavidum</name>
    <dbReference type="NCBI Taxonomy" id="2762297"/>
    <lineage>
        <taxon>Bacteria</taxon>
        <taxon>Pseudomonadati</taxon>
        <taxon>Pseudomonadota</taxon>
        <taxon>Betaproteobacteria</taxon>
        <taxon>Burkholderiales</taxon>
        <taxon>Oxalobacteraceae</taxon>
        <taxon>Undibacterium</taxon>
    </lineage>
</organism>
<keyword evidence="1" id="KW-1133">Transmembrane helix</keyword>
<evidence type="ECO:0000313" key="3">
    <source>
        <dbReference type="EMBL" id="MBC3872485.1"/>
    </source>
</evidence>
<feature type="transmembrane region" description="Helical" evidence="1">
    <location>
        <begin position="16"/>
        <end position="35"/>
    </location>
</feature>
<feature type="transmembrane region" description="Helical" evidence="1">
    <location>
        <begin position="317"/>
        <end position="337"/>
    </location>
</feature>
<keyword evidence="3" id="KW-0808">Transferase</keyword>
<keyword evidence="3" id="KW-0012">Acyltransferase</keyword>
<feature type="transmembrane region" description="Helical" evidence="1">
    <location>
        <begin position="142"/>
        <end position="162"/>
    </location>
</feature>
<feature type="transmembrane region" description="Helical" evidence="1">
    <location>
        <begin position="94"/>
        <end position="116"/>
    </location>
</feature>
<dbReference type="EMBL" id="JACOGA010000002">
    <property type="protein sequence ID" value="MBC3872485.1"/>
    <property type="molecule type" value="Genomic_DNA"/>
</dbReference>
<feature type="transmembrane region" description="Helical" evidence="1">
    <location>
        <begin position="343"/>
        <end position="364"/>
    </location>
</feature>
<reference evidence="3 4" key="1">
    <citation type="submission" date="2020-08" db="EMBL/GenBank/DDBJ databases">
        <title>Novel species isolated from subtropical streams in China.</title>
        <authorList>
            <person name="Lu H."/>
        </authorList>
    </citation>
    <scope>NUCLEOTIDE SEQUENCE [LARGE SCALE GENOMIC DNA]</scope>
    <source>
        <strain evidence="3 4">LX15W</strain>
    </source>
</reference>
<proteinExistence type="predicted"/>
<keyword evidence="1" id="KW-0472">Membrane</keyword>
<feature type="transmembrane region" description="Helical" evidence="1">
    <location>
        <begin position="237"/>
        <end position="258"/>
    </location>
</feature>
<dbReference type="Proteomes" id="UP000624279">
    <property type="component" value="Unassembled WGS sequence"/>
</dbReference>
<feature type="domain" description="Acyltransferase 3" evidence="2">
    <location>
        <begin position="12"/>
        <end position="359"/>
    </location>
</feature>
<protein>
    <submittedName>
        <fullName evidence="3">Acyltransferase</fullName>
    </submittedName>
</protein>
<evidence type="ECO:0000313" key="4">
    <source>
        <dbReference type="Proteomes" id="UP000624279"/>
    </source>
</evidence>
<dbReference type="InterPro" id="IPR050623">
    <property type="entry name" value="Glucan_succinyl_AcylTrfase"/>
</dbReference>
<feature type="transmembrane region" description="Helical" evidence="1">
    <location>
        <begin position="47"/>
        <end position="73"/>
    </location>
</feature>
<evidence type="ECO:0000259" key="2">
    <source>
        <dbReference type="Pfam" id="PF01757"/>
    </source>
</evidence>
<comment type="caution">
    <text evidence="3">The sequence shown here is derived from an EMBL/GenBank/DDBJ whole genome shotgun (WGS) entry which is preliminary data.</text>
</comment>
<keyword evidence="1" id="KW-0812">Transmembrane</keyword>
<gene>
    <name evidence="3" type="ORF">H8K55_02705</name>
</gene>
<name>A0ABR6Y799_9BURK</name>
<dbReference type="PANTHER" id="PTHR36927">
    <property type="entry name" value="BLR4337 PROTEIN"/>
    <property type="match status" value="1"/>
</dbReference>
<sequence>MTNTIPTSRTDFLDRIRVLLTALVILHHTAIMYGAEGGWYLRYKAGGMASGLLLTLFCSVNQTFFMGMFFLLAGYFSTRSFESKGARQFLTDRLLRLGVPVLVFGFVLGPLTNALAETPAGETVWSFWWYLMSRVDFNIGPLWFAYALLIFSVAYMTLRLLLPKLRWNLSPAVLSHAWIVLFLVVWGLGAFALRLWVPTGQERGLLQIGYFASYILLFFFGCAAAQARLLENIDKKLALPWGWISLLTIPSLFVYAILSGALKGGTFHVNGGWTMPAFAYAMWEPFVACGIMLMLLWRFRVSANPSALWKKLAPLCYAAFIIHAPIVVGLGVLMQAWKDYSLSLFFLVGGASLILSFGVAALLVKLPGARKIL</sequence>
<feature type="transmembrane region" description="Helical" evidence="1">
    <location>
        <begin position="208"/>
        <end position="225"/>
    </location>
</feature>
<dbReference type="Pfam" id="PF01757">
    <property type="entry name" value="Acyl_transf_3"/>
    <property type="match status" value="1"/>
</dbReference>
<keyword evidence="4" id="KW-1185">Reference proteome</keyword>
<feature type="transmembrane region" description="Helical" evidence="1">
    <location>
        <begin position="278"/>
        <end position="297"/>
    </location>
</feature>
<feature type="transmembrane region" description="Helical" evidence="1">
    <location>
        <begin position="174"/>
        <end position="196"/>
    </location>
</feature>
<dbReference type="RefSeq" id="WP_186940484.1">
    <property type="nucleotide sequence ID" value="NZ_JACOGA010000002.1"/>
</dbReference>
<evidence type="ECO:0000256" key="1">
    <source>
        <dbReference type="SAM" id="Phobius"/>
    </source>
</evidence>
<dbReference type="InterPro" id="IPR002656">
    <property type="entry name" value="Acyl_transf_3_dom"/>
</dbReference>
<dbReference type="PANTHER" id="PTHR36927:SF4">
    <property type="entry name" value="BLR5718 PROTEIN"/>
    <property type="match status" value="1"/>
</dbReference>